<feature type="compositionally biased region" description="Polar residues" evidence="1">
    <location>
        <begin position="10"/>
        <end position="23"/>
    </location>
</feature>
<name>A0AAP0RFG4_LIQFO</name>
<accession>A0AAP0RFG4</accession>
<evidence type="ECO:0000256" key="1">
    <source>
        <dbReference type="SAM" id="MobiDB-lite"/>
    </source>
</evidence>
<dbReference type="EMBL" id="JBBPBK010000010">
    <property type="protein sequence ID" value="KAK9276861.1"/>
    <property type="molecule type" value="Genomic_DNA"/>
</dbReference>
<organism evidence="2 3">
    <name type="scientific">Liquidambar formosana</name>
    <name type="common">Formosan gum</name>
    <dbReference type="NCBI Taxonomy" id="63359"/>
    <lineage>
        <taxon>Eukaryota</taxon>
        <taxon>Viridiplantae</taxon>
        <taxon>Streptophyta</taxon>
        <taxon>Embryophyta</taxon>
        <taxon>Tracheophyta</taxon>
        <taxon>Spermatophyta</taxon>
        <taxon>Magnoliopsida</taxon>
        <taxon>eudicotyledons</taxon>
        <taxon>Gunneridae</taxon>
        <taxon>Pentapetalae</taxon>
        <taxon>Saxifragales</taxon>
        <taxon>Altingiaceae</taxon>
        <taxon>Liquidambar</taxon>
    </lineage>
</organism>
<reference evidence="2 3" key="1">
    <citation type="journal article" date="2024" name="Plant J.">
        <title>Genome sequences and population genomics reveal climatic adaptation and genomic divergence between two closely related sweetgum species.</title>
        <authorList>
            <person name="Xu W.Q."/>
            <person name="Ren C.Q."/>
            <person name="Zhang X.Y."/>
            <person name="Comes H.P."/>
            <person name="Liu X.H."/>
            <person name="Li Y.G."/>
            <person name="Kettle C.J."/>
            <person name="Jalonen R."/>
            <person name="Gaisberger H."/>
            <person name="Ma Y.Z."/>
            <person name="Qiu Y.X."/>
        </authorList>
    </citation>
    <scope>NUCLEOTIDE SEQUENCE [LARGE SCALE GENOMIC DNA]</scope>
    <source>
        <strain evidence="2">Hangzhou</strain>
    </source>
</reference>
<dbReference type="AlphaFoldDB" id="A0AAP0RFG4"/>
<proteinExistence type="predicted"/>
<feature type="compositionally biased region" description="Basic and acidic residues" evidence="1">
    <location>
        <begin position="58"/>
        <end position="72"/>
    </location>
</feature>
<evidence type="ECO:0000313" key="2">
    <source>
        <dbReference type="EMBL" id="KAK9276861.1"/>
    </source>
</evidence>
<gene>
    <name evidence="2" type="ORF">L1049_006398</name>
</gene>
<dbReference type="Proteomes" id="UP001415857">
    <property type="component" value="Unassembled WGS sequence"/>
</dbReference>
<protein>
    <submittedName>
        <fullName evidence="2">Uncharacterized protein</fullName>
    </submittedName>
</protein>
<sequence length="78" mass="8438">MRMAHHVSRLVTQSPNVPNTGRGSTDEMLDEADEEEVEEGTEEKGGEEGTEVGSGDGYRGEEERENDGKEEATVAGEL</sequence>
<feature type="region of interest" description="Disordered" evidence="1">
    <location>
        <begin position="1"/>
        <end position="78"/>
    </location>
</feature>
<keyword evidence="3" id="KW-1185">Reference proteome</keyword>
<comment type="caution">
    <text evidence="2">The sequence shown here is derived from an EMBL/GenBank/DDBJ whole genome shotgun (WGS) entry which is preliminary data.</text>
</comment>
<feature type="compositionally biased region" description="Acidic residues" evidence="1">
    <location>
        <begin position="27"/>
        <end position="41"/>
    </location>
</feature>
<evidence type="ECO:0000313" key="3">
    <source>
        <dbReference type="Proteomes" id="UP001415857"/>
    </source>
</evidence>